<feature type="region of interest" description="Disordered" evidence="9">
    <location>
        <begin position="50"/>
        <end position="127"/>
    </location>
</feature>
<dbReference type="AlphaFoldDB" id="A0A9W9KMN7"/>
<evidence type="ECO:0000313" key="12">
    <source>
        <dbReference type="Proteomes" id="UP001149074"/>
    </source>
</evidence>
<evidence type="ECO:0000313" key="11">
    <source>
        <dbReference type="EMBL" id="KAJ5111136.1"/>
    </source>
</evidence>
<keyword evidence="3 5" id="KW-0808">Transferase</keyword>
<comment type="pathway">
    <text evidence="1 5">Protein modification; protein lipoylation via endogenous pathway; protein N(6)-(lipoyl)lysine from octanoyl-[acyl-carrier-protein]: step 1/2.</text>
</comment>
<dbReference type="FunFam" id="3.30.930.10:FF:000108">
    <property type="entry name" value="Octanoyltransferase"/>
    <property type="match status" value="1"/>
</dbReference>
<evidence type="ECO:0000256" key="8">
    <source>
        <dbReference type="PIRSR" id="PIRSR016262-3"/>
    </source>
</evidence>
<evidence type="ECO:0000256" key="7">
    <source>
        <dbReference type="PIRSR" id="PIRSR016262-2"/>
    </source>
</evidence>
<dbReference type="RefSeq" id="XP_056479206.1">
    <property type="nucleotide sequence ID" value="XM_056614165.1"/>
</dbReference>
<dbReference type="PANTHER" id="PTHR10993">
    <property type="entry name" value="OCTANOYLTRANSFERASE"/>
    <property type="match status" value="1"/>
</dbReference>
<dbReference type="SUPFAM" id="SSF55681">
    <property type="entry name" value="Class II aaRS and biotin synthetases"/>
    <property type="match status" value="1"/>
</dbReference>
<dbReference type="GO" id="GO:0009249">
    <property type="term" value="P:protein lipoylation"/>
    <property type="evidence" value="ECO:0007669"/>
    <property type="project" value="InterPro"/>
</dbReference>
<keyword evidence="4 5" id="KW-0012">Acyltransferase</keyword>
<proteinExistence type="inferred from homology"/>
<dbReference type="Pfam" id="PF21948">
    <property type="entry name" value="LplA-B_cat"/>
    <property type="match status" value="1"/>
</dbReference>
<feature type="binding site" evidence="7">
    <location>
        <begin position="209"/>
        <end position="211"/>
    </location>
    <ligand>
        <name>substrate</name>
    </ligand>
</feature>
<reference evidence="11" key="2">
    <citation type="journal article" date="2023" name="IMA Fungus">
        <title>Comparative genomic study of the Penicillium genus elucidates a diverse pangenome and 15 lateral gene transfer events.</title>
        <authorList>
            <person name="Petersen C."/>
            <person name="Sorensen T."/>
            <person name="Nielsen M.R."/>
            <person name="Sondergaard T.E."/>
            <person name="Sorensen J.L."/>
            <person name="Fitzpatrick D.A."/>
            <person name="Frisvad J.C."/>
            <person name="Nielsen K.L."/>
        </authorList>
    </citation>
    <scope>NUCLEOTIDE SEQUENCE</scope>
    <source>
        <strain evidence="11">IBT 30761</strain>
    </source>
</reference>
<dbReference type="PROSITE" id="PS01313">
    <property type="entry name" value="LIPB"/>
    <property type="match status" value="1"/>
</dbReference>
<dbReference type="InterPro" id="IPR004143">
    <property type="entry name" value="BPL_LPL_catalytic"/>
</dbReference>
<name>A0A9W9KMN7_9EURO</name>
<evidence type="ECO:0000259" key="10">
    <source>
        <dbReference type="PROSITE" id="PS51733"/>
    </source>
</evidence>
<dbReference type="EC" id="2.3.1.181" evidence="5"/>
<dbReference type="Gene3D" id="3.30.930.10">
    <property type="entry name" value="Bira Bifunctional Protein, Domain 2"/>
    <property type="match status" value="1"/>
</dbReference>
<sequence>MRLAHLHLPSITPFSRVSALQQALTTRFLTHKKLASPGSISSQESAYAHELAAKATPPPPDPTIITFSPNPVYTTGRRDLPPSNTAPPDPKNLSLPPALEPIRSLLTPGANGPPKAEYHPTLRGGQTTYHGPGQMVAYTVMDLKRLGLTPRCHIRVLENSVIDLLSQYGVNGFVTEDPGVWVDGPWGGSAARKITAVGVHLRRNISSFGIGLNVTQDPMWFFKQIVACGLEGKEATSLEGVGVEGVGIDEVASGFVERFVSRINQDFACGEGASGEKIEEVYSVNEEDLLRG</sequence>
<feature type="domain" description="BPL/LPL catalytic" evidence="10">
    <location>
        <begin position="58"/>
        <end position="267"/>
    </location>
</feature>
<dbReference type="OrthoDB" id="19908at2759"/>
<protein>
    <recommendedName>
        <fullName evidence="5">Octanoyltransferase</fullName>
        <ecNumber evidence="5">2.3.1.181</ecNumber>
    </recommendedName>
</protein>
<reference evidence="11" key="1">
    <citation type="submission" date="2022-11" db="EMBL/GenBank/DDBJ databases">
        <authorList>
            <person name="Petersen C."/>
        </authorList>
    </citation>
    <scope>NUCLEOTIDE SEQUENCE</scope>
    <source>
        <strain evidence="11">IBT 30761</strain>
    </source>
</reference>
<dbReference type="GeneID" id="81353144"/>
<dbReference type="InterPro" id="IPR045864">
    <property type="entry name" value="aa-tRNA-synth_II/BPL/LPL"/>
</dbReference>
<comment type="similarity">
    <text evidence="2 5">Belongs to the LipB family.</text>
</comment>
<comment type="catalytic activity">
    <reaction evidence="5">
        <text>octanoyl-[ACP] + L-lysyl-[protein] = N(6)-octanoyl-L-lysyl-[protein] + holo-[ACP] + H(+)</text>
        <dbReference type="Rhea" id="RHEA:17665"/>
        <dbReference type="Rhea" id="RHEA-COMP:9636"/>
        <dbReference type="Rhea" id="RHEA-COMP:9685"/>
        <dbReference type="Rhea" id="RHEA-COMP:9752"/>
        <dbReference type="Rhea" id="RHEA-COMP:9928"/>
        <dbReference type="ChEBI" id="CHEBI:15378"/>
        <dbReference type="ChEBI" id="CHEBI:29969"/>
        <dbReference type="ChEBI" id="CHEBI:64479"/>
        <dbReference type="ChEBI" id="CHEBI:78463"/>
        <dbReference type="ChEBI" id="CHEBI:78809"/>
        <dbReference type="EC" id="2.3.1.181"/>
    </reaction>
</comment>
<keyword evidence="12" id="KW-1185">Reference proteome</keyword>
<feature type="binding site" evidence="7">
    <location>
        <begin position="123"/>
        <end position="130"/>
    </location>
    <ligand>
        <name>substrate</name>
    </ligand>
</feature>
<accession>A0A9W9KMN7</accession>
<evidence type="ECO:0000256" key="9">
    <source>
        <dbReference type="SAM" id="MobiDB-lite"/>
    </source>
</evidence>
<evidence type="ECO:0000256" key="1">
    <source>
        <dbReference type="ARBA" id="ARBA00004821"/>
    </source>
</evidence>
<organism evidence="11 12">
    <name type="scientific">Penicillium argentinense</name>
    <dbReference type="NCBI Taxonomy" id="1131581"/>
    <lineage>
        <taxon>Eukaryota</taxon>
        <taxon>Fungi</taxon>
        <taxon>Dikarya</taxon>
        <taxon>Ascomycota</taxon>
        <taxon>Pezizomycotina</taxon>
        <taxon>Eurotiomycetes</taxon>
        <taxon>Eurotiomycetidae</taxon>
        <taxon>Eurotiales</taxon>
        <taxon>Aspergillaceae</taxon>
        <taxon>Penicillium</taxon>
    </lineage>
</organism>
<dbReference type="GO" id="GO:0033819">
    <property type="term" value="F:lipoyl(octanoyl) transferase activity"/>
    <property type="evidence" value="ECO:0007669"/>
    <property type="project" value="UniProtKB-EC"/>
</dbReference>
<dbReference type="PROSITE" id="PS51733">
    <property type="entry name" value="BPL_LPL_CATALYTIC"/>
    <property type="match status" value="1"/>
</dbReference>
<evidence type="ECO:0000256" key="2">
    <source>
        <dbReference type="ARBA" id="ARBA00007907"/>
    </source>
</evidence>
<dbReference type="InterPro" id="IPR020605">
    <property type="entry name" value="Octanoyltransferase_CS"/>
</dbReference>
<comment type="function">
    <text evidence="5">Catalyzes the transfer of endogenously produced octanoic acid from octanoyl-acyl-carrier-protein onto the lipoyl domains of lipoate-dependent enzymes. Lipoyl-ACP can also act as a substrate although octanoyl-ACP is likely to be the physiological substrate.</text>
</comment>
<evidence type="ECO:0000256" key="6">
    <source>
        <dbReference type="PIRSR" id="PIRSR016262-1"/>
    </source>
</evidence>
<evidence type="ECO:0000256" key="4">
    <source>
        <dbReference type="ARBA" id="ARBA00023315"/>
    </source>
</evidence>
<dbReference type="Proteomes" id="UP001149074">
    <property type="component" value="Unassembled WGS sequence"/>
</dbReference>
<dbReference type="EMBL" id="JAPQKI010000002">
    <property type="protein sequence ID" value="KAJ5111136.1"/>
    <property type="molecule type" value="Genomic_DNA"/>
</dbReference>
<dbReference type="PIRSF" id="PIRSF016262">
    <property type="entry name" value="LPLase"/>
    <property type="match status" value="1"/>
</dbReference>
<feature type="binding site" evidence="7">
    <location>
        <begin position="196"/>
        <end position="198"/>
    </location>
    <ligand>
        <name>substrate</name>
    </ligand>
</feature>
<evidence type="ECO:0000256" key="3">
    <source>
        <dbReference type="ARBA" id="ARBA00022679"/>
    </source>
</evidence>
<feature type="active site" description="Acyl-thioester intermediate" evidence="6">
    <location>
        <position position="228"/>
    </location>
</feature>
<dbReference type="NCBIfam" id="TIGR00214">
    <property type="entry name" value="lipB"/>
    <property type="match status" value="1"/>
</dbReference>
<gene>
    <name evidence="11" type="ORF">N7532_001671</name>
</gene>
<dbReference type="InterPro" id="IPR000544">
    <property type="entry name" value="Octanoyltransferase"/>
</dbReference>
<evidence type="ECO:0000256" key="5">
    <source>
        <dbReference type="PIRNR" id="PIRNR016262"/>
    </source>
</evidence>
<dbReference type="PANTHER" id="PTHR10993:SF7">
    <property type="entry name" value="LIPOYLTRANSFERASE 2, MITOCHONDRIAL-RELATED"/>
    <property type="match status" value="1"/>
</dbReference>
<feature type="site" description="Lowers pKa of active site Cys" evidence="8">
    <location>
        <position position="193"/>
    </location>
</feature>
<comment type="caution">
    <text evidence="11">The sequence shown here is derived from an EMBL/GenBank/DDBJ whole genome shotgun (WGS) entry which is preliminary data.</text>
</comment>